<evidence type="ECO:0000256" key="6">
    <source>
        <dbReference type="ARBA" id="ARBA00023136"/>
    </source>
</evidence>
<dbReference type="Pfam" id="PF06151">
    <property type="entry name" value="Trehalose_recp"/>
    <property type="match status" value="2"/>
</dbReference>
<dbReference type="GO" id="GO:0033041">
    <property type="term" value="F:sweet taste receptor activity"/>
    <property type="evidence" value="ECO:0007669"/>
    <property type="project" value="TreeGrafter"/>
</dbReference>
<gene>
    <name evidence="9" type="ORF">CHIRRI_LOCUS8682</name>
</gene>
<name>A0A9N9S088_9DIPT</name>
<dbReference type="GO" id="GO:0005886">
    <property type="term" value="C:plasma membrane"/>
    <property type="evidence" value="ECO:0007669"/>
    <property type="project" value="UniProtKB-SubCell"/>
</dbReference>
<dbReference type="OrthoDB" id="5800391at2759"/>
<evidence type="ECO:0000256" key="8">
    <source>
        <dbReference type="SAM" id="Phobius"/>
    </source>
</evidence>
<keyword evidence="3" id="KW-1003">Cell membrane</keyword>
<feature type="transmembrane region" description="Helical" evidence="8">
    <location>
        <begin position="222"/>
        <end position="244"/>
    </location>
</feature>
<comment type="similarity">
    <text evidence="2">Belongs to the insect chemoreceptor superfamily. Gustatory receptor (GR) family. Gr5a subfamily.</text>
</comment>
<keyword evidence="7" id="KW-0675">Receptor</keyword>
<evidence type="ECO:0000313" key="10">
    <source>
        <dbReference type="Proteomes" id="UP001153620"/>
    </source>
</evidence>
<feature type="transmembrane region" description="Helical" evidence="8">
    <location>
        <begin position="294"/>
        <end position="311"/>
    </location>
</feature>
<keyword evidence="6 8" id="KW-0472">Membrane</keyword>
<dbReference type="PANTHER" id="PTHR21421:SF35">
    <property type="entry name" value="GUSTATORY RECEPTOR FOR SUGAR TASTE 64B-RELATED"/>
    <property type="match status" value="1"/>
</dbReference>
<proteinExistence type="inferred from homology"/>
<keyword evidence="10" id="KW-1185">Reference proteome</keyword>
<evidence type="ECO:0000256" key="3">
    <source>
        <dbReference type="ARBA" id="ARBA00022475"/>
    </source>
</evidence>
<evidence type="ECO:0000256" key="1">
    <source>
        <dbReference type="ARBA" id="ARBA00004651"/>
    </source>
</evidence>
<dbReference type="EMBL" id="OU895878">
    <property type="protein sequence ID" value="CAG9805814.1"/>
    <property type="molecule type" value="Genomic_DNA"/>
</dbReference>
<evidence type="ECO:0008006" key="11">
    <source>
        <dbReference type="Google" id="ProtNLM"/>
    </source>
</evidence>
<evidence type="ECO:0000256" key="4">
    <source>
        <dbReference type="ARBA" id="ARBA00022692"/>
    </source>
</evidence>
<keyword evidence="5 8" id="KW-1133">Transmembrane helix</keyword>
<feature type="transmembrane region" description="Helical" evidence="8">
    <location>
        <begin position="256"/>
        <end position="274"/>
    </location>
</feature>
<reference evidence="9" key="1">
    <citation type="submission" date="2022-01" db="EMBL/GenBank/DDBJ databases">
        <authorList>
            <person name="King R."/>
        </authorList>
    </citation>
    <scope>NUCLEOTIDE SEQUENCE</scope>
</reference>
<dbReference type="AlphaFoldDB" id="A0A9N9S088"/>
<keyword evidence="4 8" id="KW-0812">Transmembrane</keyword>
<reference evidence="9" key="2">
    <citation type="submission" date="2022-10" db="EMBL/GenBank/DDBJ databases">
        <authorList>
            <consortium name="ENA_rothamsted_submissions"/>
            <consortium name="culmorum"/>
            <person name="King R."/>
        </authorList>
    </citation>
    <scope>NUCLEOTIDE SEQUENCE</scope>
</reference>
<dbReference type="InterPro" id="IPR009318">
    <property type="entry name" value="Gustatory_rcpt"/>
</dbReference>
<feature type="transmembrane region" description="Helical" evidence="8">
    <location>
        <begin position="73"/>
        <end position="99"/>
    </location>
</feature>
<comment type="subcellular location">
    <subcellularLocation>
        <location evidence="1">Cell membrane</location>
        <topology evidence="1">Multi-pass membrane protein</topology>
    </subcellularLocation>
</comment>
<organism evidence="9 10">
    <name type="scientific">Chironomus riparius</name>
    <dbReference type="NCBI Taxonomy" id="315576"/>
    <lineage>
        <taxon>Eukaryota</taxon>
        <taxon>Metazoa</taxon>
        <taxon>Ecdysozoa</taxon>
        <taxon>Arthropoda</taxon>
        <taxon>Hexapoda</taxon>
        <taxon>Insecta</taxon>
        <taxon>Pterygota</taxon>
        <taxon>Neoptera</taxon>
        <taxon>Endopterygota</taxon>
        <taxon>Diptera</taxon>
        <taxon>Nematocera</taxon>
        <taxon>Chironomoidea</taxon>
        <taxon>Chironomidae</taxon>
        <taxon>Chironominae</taxon>
        <taxon>Chironomus</taxon>
    </lineage>
</organism>
<evidence type="ECO:0000313" key="9">
    <source>
        <dbReference type="EMBL" id="CAG9805814.1"/>
    </source>
</evidence>
<accession>A0A9N9S088</accession>
<protein>
    <recommendedName>
        <fullName evidence="11">Gustatory receptor</fullName>
    </recommendedName>
</protein>
<dbReference type="PANTHER" id="PTHR21421">
    <property type="entry name" value="GUSTATORY RECEPTOR"/>
    <property type="match status" value="1"/>
</dbReference>
<evidence type="ECO:0000256" key="7">
    <source>
        <dbReference type="ARBA" id="ARBA00023170"/>
    </source>
</evidence>
<evidence type="ECO:0000256" key="5">
    <source>
        <dbReference type="ARBA" id="ARBA00022989"/>
    </source>
</evidence>
<dbReference type="Proteomes" id="UP001153620">
    <property type="component" value="Chromosome 2"/>
</dbReference>
<sequence length="333" mass="39599">MYKNFEIQFRKKLLEDKKLKDKIKKNAIHNSPEDLKSFHEVLAPVIAIGNVFSIFPVAGIFSKNVESLKFRIWYPITIYSIIVNFCLLVEFFTLFVYLYKAPFQFFMVAVQNTRIKIEGCDASKRDFWRILFVNERQVFFMILPYHSALLPFLEWYEVVKTMCWTYSEVFVSCVSIALSTRFQQLTNRLKFYEKHHLAESFWNEIREDYNIVSNLVLKADKILSPIVIVYSFSNLFFICQKIFMQFEKKKIAWDRYYSLYSSVFLITRTTYMLYFAAEYHRLLDVVHSNCVALSGYRFFYVTKSMILAVLLQQRSDIDIDHNITTNACGEMTI</sequence>
<feature type="transmembrane region" description="Helical" evidence="8">
    <location>
        <begin position="41"/>
        <end position="61"/>
    </location>
</feature>
<evidence type="ECO:0000256" key="2">
    <source>
        <dbReference type="ARBA" id="ARBA00005327"/>
    </source>
</evidence>